<dbReference type="EMBL" id="BAAAFN010000004">
    <property type="protein sequence ID" value="GAA0216314.1"/>
    <property type="molecule type" value="Genomic_DNA"/>
</dbReference>
<dbReference type="PIRSF" id="PIRSF020736">
    <property type="entry name" value="MiaE"/>
    <property type="match status" value="1"/>
</dbReference>
<dbReference type="Proteomes" id="UP001501176">
    <property type="component" value="Unassembled WGS sequence"/>
</dbReference>
<sequence>MESPDLPAELLDFLPCPTPDAWVRAALERQDVLLLDHRNCELKAAATAMSLIARYGQDAELSAALSKLAREELVHHEQVLRILKRRGIALRPLTASRYASGLRASVRTHEPAKLVDTLIVGAFIEARSCERFAALVPHLDEDLAVFYAGLLQSESRHYQGYLRFARRFGEARDVERSVARIRQVERDLIESPDPEFRFHSGCPAAGMAIRSGCGPTV</sequence>
<dbReference type="Pfam" id="PF06175">
    <property type="entry name" value="MiaE"/>
    <property type="match status" value="1"/>
</dbReference>
<evidence type="ECO:0000313" key="1">
    <source>
        <dbReference type="EMBL" id="GAA0216314.1"/>
    </source>
</evidence>
<dbReference type="InterPro" id="IPR012347">
    <property type="entry name" value="Ferritin-like"/>
</dbReference>
<dbReference type="Gene3D" id="1.20.1260.10">
    <property type="match status" value="1"/>
</dbReference>
<dbReference type="RefSeq" id="WP_343819576.1">
    <property type="nucleotide sequence ID" value="NZ_BAAAFN010000004.1"/>
</dbReference>
<keyword evidence="2" id="KW-1185">Reference proteome</keyword>
<proteinExistence type="predicted"/>
<gene>
    <name evidence="1" type="ORF">GCM10009125_01600</name>
</gene>
<organism evidence="1 2">
    <name type="scientific">Castellaniella daejeonensis</name>
    <dbReference type="NCBI Taxonomy" id="659013"/>
    <lineage>
        <taxon>Bacteria</taxon>
        <taxon>Pseudomonadati</taxon>
        <taxon>Pseudomonadota</taxon>
        <taxon>Betaproteobacteria</taxon>
        <taxon>Burkholderiales</taxon>
        <taxon>Alcaligenaceae</taxon>
        <taxon>Castellaniella</taxon>
    </lineage>
</organism>
<reference evidence="2" key="1">
    <citation type="journal article" date="2019" name="Int. J. Syst. Evol. Microbiol.">
        <title>The Global Catalogue of Microorganisms (GCM) 10K type strain sequencing project: providing services to taxonomists for standard genome sequencing and annotation.</title>
        <authorList>
            <consortium name="The Broad Institute Genomics Platform"/>
            <consortium name="The Broad Institute Genome Sequencing Center for Infectious Disease"/>
            <person name="Wu L."/>
            <person name="Ma J."/>
        </authorList>
    </citation>
    <scope>NUCLEOTIDE SEQUENCE [LARGE SCALE GENOMIC DNA]</scope>
    <source>
        <strain evidence="2">JCM 16240</strain>
    </source>
</reference>
<dbReference type="PANTHER" id="PTHR42637">
    <property type="entry name" value="TRNA-(MS[2]IO[6]A)-HYDROXYLASE"/>
    <property type="match status" value="1"/>
</dbReference>
<dbReference type="InterPro" id="IPR009078">
    <property type="entry name" value="Ferritin-like_SF"/>
</dbReference>
<comment type="caution">
    <text evidence="1">The sequence shown here is derived from an EMBL/GenBank/DDBJ whole genome shotgun (WGS) entry which is preliminary data.</text>
</comment>
<dbReference type="PANTHER" id="PTHR42637:SF1">
    <property type="entry name" value="TRNA 2-(METHYLSULFANYL)-N(6)-ISOPENTENYLADENOSINE(37) HYDROXYLASE"/>
    <property type="match status" value="1"/>
</dbReference>
<name>A0ABP3CVC1_9BURK</name>
<dbReference type="SUPFAM" id="SSF47240">
    <property type="entry name" value="Ferritin-like"/>
    <property type="match status" value="1"/>
</dbReference>
<protein>
    <submittedName>
        <fullName evidence="1">tRNA-(Ms[2]io[6]A)-hydroxylase</fullName>
    </submittedName>
</protein>
<evidence type="ECO:0000313" key="2">
    <source>
        <dbReference type="Proteomes" id="UP001501176"/>
    </source>
</evidence>
<dbReference type="InterPro" id="IPR010386">
    <property type="entry name" value="tRNA-Hydrxlase_MiaE"/>
</dbReference>
<dbReference type="CDD" id="cd07910">
    <property type="entry name" value="MiaE"/>
    <property type="match status" value="1"/>
</dbReference>
<accession>A0ABP3CVC1</accession>